<evidence type="ECO:0000313" key="2">
    <source>
        <dbReference type="EMBL" id="OZS77230.1"/>
    </source>
</evidence>
<feature type="transmembrane region" description="Helical" evidence="1">
    <location>
        <begin position="25"/>
        <end position="58"/>
    </location>
</feature>
<dbReference type="EMBL" id="NOKQ01000276">
    <property type="protein sequence ID" value="OZS77230.1"/>
    <property type="molecule type" value="Genomic_DNA"/>
</dbReference>
<name>A0A264W0W6_9BACL</name>
<dbReference type="Proteomes" id="UP000217065">
    <property type="component" value="Unassembled WGS sequence"/>
</dbReference>
<keyword evidence="1" id="KW-1133">Transmembrane helix</keyword>
<dbReference type="AlphaFoldDB" id="A0A264W0W6"/>
<sequence length="67" mass="7623">MTLLFFFFLVFSRHLIEPLLWKQRVQSLALVVLVILSSALMLFGIKGFLLIPLCFVAVAQLQLQSSN</sequence>
<keyword evidence="1" id="KW-0812">Transmembrane</keyword>
<evidence type="ECO:0000313" key="3">
    <source>
        <dbReference type="Proteomes" id="UP000217065"/>
    </source>
</evidence>
<reference evidence="2 3" key="1">
    <citation type="submission" date="2017-07" db="EMBL/GenBank/DDBJ databases">
        <title>Tetzosporium hominis gen.nov. sp.nov.</title>
        <authorList>
            <person name="Tetz G."/>
            <person name="Tetz V."/>
        </authorList>
    </citation>
    <scope>NUCLEOTIDE SEQUENCE [LARGE SCALE GENOMIC DNA]</scope>
    <source>
        <strain evidence="2 3">VT-49</strain>
    </source>
</reference>
<protein>
    <submittedName>
        <fullName evidence="2">Uncharacterized protein</fullName>
    </submittedName>
</protein>
<keyword evidence="1" id="KW-0472">Membrane</keyword>
<comment type="caution">
    <text evidence="2">The sequence shown here is derived from an EMBL/GenBank/DDBJ whole genome shotgun (WGS) entry which is preliminary data.</text>
</comment>
<proteinExistence type="predicted"/>
<gene>
    <name evidence="2" type="ORF">CF394_12720</name>
</gene>
<evidence type="ECO:0000256" key="1">
    <source>
        <dbReference type="SAM" id="Phobius"/>
    </source>
</evidence>
<accession>A0A264W0W6</accession>
<keyword evidence="3" id="KW-1185">Reference proteome</keyword>
<organism evidence="2 3">
    <name type="scientific">Tetzosporium hominis</name>
    <dbReference type="NCBI Taxonomy" id="2020506"/>
    <lineage>
        <taxon>Bacteria</taxon>
        <taxon>Bacillati</taxon>
        <taxon>Bacillota</taxon>
        <taxon>Bacilli</taxon>
        <taxon>Bacillales</taxon>
        <taxon>Caryophanaceae</taxon>
        <taxon>Tetzosporium</taxon>
    </lineage>
</organism>